<keyword evidence="2 6" id="KW-0732">Signal</keyword>
<keyword evidence="9" id="KW-1185">Reference proteome</keyword>
<feature type="compositionally biased region" description="Low complexity" evidence="5">
    <location>
        <begin position="712"/>
        <end position="733"/>
    </location>
</feature>
<dbReference type="InterPro" id="IPR029058">
    <property type="entry name" value="AB_hydrolase_fold"/>
</dbReference>
<evidence type="ECO:0000313" key="9">
    <source>
        <dbReference type="Proteomes" id="UP001473302"/>
    </source>
</evidence>
<evidence type="ECO:0000313" key="8">
    <source>
        <dbReference type="EMBL" id="GAA5811955.1"/>
    </source>
</evidence>
<dbReference type="SUPFAM" id="SSF82171">
    <property type="entry name" value="DPP6 N-terminal domain-like"/>
    <property type="match status" value="1"/>
</dbReference>
<dbReference type="SUPFAM" id="SSF47923">
    <property type="entry name" value="Ypt/Rab-GAP domain of gyp1p"/>
    <property type="match status" value="2"/>
</dbReference>
<feature type="signal peptide" evidence="6">
    <location>
        <begin position="1"/>
        <end position="19"/>
    </location>
</feature>
<comment type="caution">
    <text evidence="8">The sequence shown here is derived from an EMBL/GenBank/DDBJ whole genome shotgun (WGS) entry which is preliminary data.</text>
</comment>
<proteinExistence type="inferred from homology"/>
<keyword evidence="3" id="KW-0378">Hydrolase</keyword>
<dbReference type="Gene3D" id="2.120.10.30">
    <property type="entry name" value="TolB, C-terminal domain"/>
    <property type="match status" value="2"/>
</dbReference>
<dbReference type="PANTHER" id="PTHR42776:SF13">
    <property type="entry name" value="DIPEPTIDYL-PEPTIDASE 5"/>
    <property type="match status" value="1"/>
</dbReference>
<evidence type="ECO:0000256" key="5">
    <source>
        <dbReference type="SAM" id="MobiDB-lite"/>
    </source>
</evidence>
<accession>A0ABP9YYP7</accession>
<dbReference type="SMART" id="SM00164">
    <property type="entry name" value="TBC"/>
    <property type="match status" value="1"/>
</dbReference>
<evidence type="ECO:0000256" key="3">
    <source>
        <dbReference type="ARBA" id="ARBA00022801"/>
    </source>
</evidence>
<dbReference type="Gene3D" id="1.10.8.270">
    <property type="entry name" value="putative rabgap domain of human tbc1 domain family member 14 like domains"/>
    <property type="match status" value="1"/>
</dbReference>
<dbReference type="Gene3D" id="3.40.50.1820">
    <property type="entry name" value="alpha/beta hydrolase"/>
    <property type="match status" value="1"/>
</dbReference>
<name>A0ABP9YYP7_9FUNG</name>
<dbReference type="Proteomes" id="UP001473302">
    <property type="component" value="Unassembled WGS sequence"/>
</dbReference>
<dbReference type="InterPro" id="IPR035969">
    <property type="entry name" value="Rab-GAP_TBC_sf"/>
</dbReference>
<dbReference type="SUPFAM" id="SSF53474">
    <property type="entry name" value="alpha/beta-Hydrolases"/>
    <property type="match status" value="1"/>
</dbReference>
<evidence type="ECO:0000256" key="6">
    <source>
        <dbReference type="SAM" id="SignalP"/>
    </source>
</evidence>
<dbReference type="PANTHER" id="PTHR42776">
    <property type="entry name" value="SERINE PEPTIDASE S9 FAMILY MEMBER"/>
    <property type="match status" value="1"/>
</dbReference>
<gene>
    <name evidence="8" type="ORF">MFLAVUS_005402</name>
</gene>
<evidence type="ECO:0000256" key="1">
    <source>
        <dbReference type="ARBA" id="ARBA00010040"/>
    </source>
</evidence>
<protein>
    <recommendedName>
        <fullName evidence="4">Dipeptidyl-peptidase V</fullName>
    </recommendedName>
</protein>
<dbReference type="InterPro" id="IPR011042">
    <property type="entry name" value="6-blade_b-propeller_TolB-like"/>
</dbReference>
<sequence>MIVRTIFVVLALFNILTMAQQFTPSDLIQLARPGVPVASPNGHYAVYAQSEYSISNAKTVRNLYLLSVQDNTVQELTKPAHDFSDSEPFFLDDEHVAYFHHNATEKVDQLYVLDLSKKDQAPYQLTKFPIAFGSLKYNVDHKLLAFSASVYGSSSMEETFKKDEELESSKKDTALAFDELMVRHWDTYVTEKKNTIFVIRLSIEDGKYKIEGEPTDLLRGTGLESPTFPQGDAGDFDISADASQIAFVSKINTKDNAWQTSAHIYTISTDGQGSPVAVNKDISASSSGPHYTSSGQLVYFQMMKPQYESDRNRIVIYNPETKERKIIAESWDRSPHEVTSSLDAATLYVTAEEQGRNKIFAIDIESETIEALTQDKYAAGLQVLPSGNIFCGVSSMKHPFTAHVLNVESKEIKSLAIESGLAKKLESTQFADAEDVWFTGALDQQVHGWYLKPTNFEEGKKYPVAFLIHGGPQGAWNDNWSTRWNPQIFAGAGYGVVAINFHGSTGYGQNFTDSIANNWGSHPFFDLETGLDHVLEKYSYLDSERVAGLGGSYGGFMANWINGHSKKFKALVNHDGVFSTTQVYYTTDELYFAEHEFGGSPIQPENRQGFEKWSPANYVQNWKTPTLIIHGGNDFRLTTCESLSTFTALQRQGVPSRLVYFPDENHWVLKPANSLRWHKEVLAWIELNTSGPAVWIQLSNAQLEVEQAASQLTTTSSDTDFTTTQSSIRTTSSHVRKSTSDNSFEMNKRDSDLRQQYDQRPEKVPNIAAEMEKWYAMTDRYGFLGDNSCLDIKAKEKEVERAEKWAKMSESMIIHNEHAHSFVYSAKFKKRVYKGIPDCWRREAWYYLVTDCLRNATNDYKLKATYRELLSKESPHERQIDLDIPRTLGDHIMFKQRYGSGQRALFNVLRAFANYDEEVGYCQGMTNIVATILMYCEEETDLGLSSDIYSTRWYITLFAGGVVRYHTLMRIWDAYFLCGYDIFFFVAIALLKSYESRLLAGDLDTCMGLLGSTMSVPDDNRFIRHVQKLFDKNERNNTVKQLRQEYQAKHTTI</sequence>
<reference evidence="8 9" key="1">
    <citation type="submission" date="2024-04" db="EMBL/GenBank/DDBJ databases">
        <title>genome sequences of Mucor flavus KT1a and Helicostylum pulchrum KT1b strains isolated from the surface of a dry-aged beef.</title>
        <authorList>
            <person name="Toyotome T."/>
            <person name="Hosono M."/>
            <person name="Torimaru M."/>
            <person name="Fukuda K."/>
            <person name="Mikami N."/>
        </authorList>
    </citation>
    <scope>NUCLEOTIDE SEQUENCE [LARGE SCALE GENOMIC DNA]</scope>
    <source>
        <strain evidence="8 9">KT1a</strain>
    </source>
</reference>
<dbReference type="EMBL" id="BAABUK010000011">
    <property type="protein sequence ID" value="GAA5811955.1"/>
    <property type="molecule type" value="Genomic_DNA"/>
</dbReference>
<evidence type="ECO:0000256" key="2">
    <source>
        <dbReference type="ARBA" id="ARBA00022729"/>
    </source>
</evidence>
<dbReference type="Gene3D" id="1.10.472.80">
    <property type="entry name" value="Ypt/Rab-GAP domain of gyp1p, domain 3"/>
    <property type="match status" value="1"/>
</dbReference>
<feature type="region of interest" description="Disordered" evidence="5">
    <location>
        <begin position="712"/>
        <end position="754"/>
    </location>
</feature>
<feature type="chain" id="PRO_5046298779" description="Dipeptidyl-peptidase V" evidence="6">
    <location>
        <begin position="20"/>
        <end position="1053"/>
    </location>
</feature>
<dbReference type="Pfam" id="PF00326">
    <property type="entry name" value="Peptidase_S9"/>
    <property type="match status" value="1"/>
</dbReference>
<dbReference type="Pfam" id="PF00566">
    <property type="entry name" value="RabGAP-TBC"/>
    <property type="match status" value="2"/>
</dbReference>
<evidence type="ECO:0000256" key="4">
    <source>
        <dbReference type="ARBA" id="ARBA00032829"/>
    </source>
</evidence>
<evidence type="ECO:0000259" key="7">
    <source>
        <dbReference type="PROSITE" id="PS50086"/>
    </source>
</evidence>
<dbReference type="InterPro" id="IPR001375">
    <property type="entry name" value="Peptidase_S9_cat"/>
</dbReference>
<organism evidence="8 9">
    <name type="scientific">Mucor flavus</name>
    <dbReference type="NCBI Taxonomy" id="439312"/>
    <lineage>
        <taxon>Eukaryota</taxon>
        <taxon>Fungi</taxon>
        <taxon>Fungi incertae sedis</taxon>
        <taxon>Mucoromycota</taxon>
        <taxon>Mucoromycotina</taxon>
        <taxon>Mucoromycetes</taxon>
        <taxon>Mucorales</taxon>
        <taxon>Mucorineae</taxon>
        <taxon>Mucoraceae</taxon>
        <taxon>Mucor</taxon>
    </lineage>
</organism>
<dbReference type="InterPro" id="IPR000195">
    <property type="entry name" value="Rab-GAP-TBC_dom"/>
</dbReference>
<dbReference type="PROSITE" id="PS50086">
    <property type="entry name" value="TBC_RABGAP"/>
    <property type="match status" value="1"/>
</dbReference>
<feature type="domain" description="Rab-GAP TBC" evidence="7">
    <location>
        <begin position="835"/>
        <end position="1053"/>
    </location>
</feature>
<comment type="similarity">
    <text evidence="1">Belongs to the peptidase S9C family.</text>
</comment>